<accession>A0ABT2SHT7</accession>
<evidence type="ECO:0000256" key="1">
    <source>
        <dbReference type="ARBA" id="ARBA00005915"/>
    </source>
</evidence>
<keyword evidence="4" id="KW-0378">Hydrolase</keyword>
<evidence type="ECO:0000259" key="8">
    <source>
        <dbReference type="Pfam" id="PF17768"/>
    </source>
</evidence>
<sequence>MKKWVVTAKRADFKAIGEKYHIDQVTARLIRNRDVVGDEAIREYLYGTIDDLHDPEQMKGIVAASELILQKIRENARIRIIGDYDIDGVTSTYILYTGLKKCKAAVDYEIPDRIRDGYGINRQLVQAAWEDGIDTILTCDNGISALEQIAYAKELGMTVIVTDHHELRTREENGEIHVLIPDAEVVVNPHQPDCPYPYKELCGGAVAYKLVQELYRMAGFPAQEIEELIEYAAIATVGDVMKLTGENRILVKEGLKRLNQTQNIGLKALIRANGLDGKEINSYHIGFVLGPCINASGRLTTAKKALELLLCRDTQRADVLAEELLMLNSERKELTRKGYEEAVEQIESTSLKEDKVLIVYLPDCHESIAGIIAGRIRERYYRPVFVLTNGEKSVKGSGRSIEGYSMFEEMQKCDELFLNYGGHPMAAGCSLEKENIQPLREQLNRNANLTEEDLMEKVCIDVPMPIGYITEHLIEELNVLEPFGTANKKPVFAEKDVQILGARILGQNRNVVKMQVADSSGTVMDALYFGDVEVFRTYLEKKYGDTEVEKLFQNRKTGITLSVIYYPTVNEFRGQRTIQIVISDYQ</sequence>
<feature type="domain" description="DDH" evidence="6">
    <location>
        <begin position="77"/>
        <end position="235"/>
    </location>
</feature>
<gene>
    <name evidence="9" type="primary">recJ</name>
    <name evidence="9" type="ORF">OCV47_01535</name>
</gene>
<evidence type="ECO:0000259" key="7">
    <source>
        <dbReference type="Pfam" id="PF02272"/>
    </source>
</evidence>
<dbReference type="InterPro" id="IPR001667">
    <property type="entry name" value="DDH_dom"/>
</dbReference>
<comment type="similarity">
    <text evidence="1">Belongs to the RecJ family.</text>
</comment>
<feature type="domain" description="DHHA1" evidence="7">
    <location>
        <begin position="354"/>
        <end position="445"/>
    </location>
</feature>
<dbReference type="Pfam" id="PF17768">
    <property type="entry name" value="RecJ_OB"/>
    <property type="match status" value="1"/>
</dbReference>
<protein>
    <recommendedName>
        <fullName evidence="2">Single-stranded-DNA-specific exonuclease RecJ</fullName>
    </recommendedName>
</protein>
<evidence type="ECO:0000313" key="10">
    <source>
        <dbReference type="Proteomes" id="UP001652338"/>
    </source>
</evidence>
<dbReference type="EMBL" id="JAOQKE010000001">
    <property type="protein sequence ID" value="MCU6724049.1"/>
    <property type="molecule type" value="Genomic_DNA"/>
</dbReference>
<feature type="domain" description="RecJ OB" evidence="8">
    <location>
        <begin position="460"/>
        <end position="584"/>
    </location>
</feature>
<dbReference type="Pfam" id="PF01368">
    <property type="entry name" value="DHH"/>
    <property type="match status" value="1"/>
</dbReference>
<dbReference type="RefSeq" id="WP_262653273.1">
    <property type="nucleotide sequence ID" value="NZ_JAOQKE010000001.1"/>
</dbReference>
<keyword evidence="10" id="KW-1185">Reference proteome</keyword>
<dbReference type="InterPro" id="IPR003156">
    <property type="entry name" value="DHHA1_dom"/>
</dbReference>
<dbReference type="GO" id="GO:0004527">
    <property type="term" value="F:exonuclease activity"/>
    <property type="evidence" value="ECO:0007669"/>
    <property type="project" value="UniProtKB-KW"/>
</dbReference>
<dbReference type="NCBIfam" id="TIGR00644">
    <property type="entry name" value="recJ"/>
    <property type="match status" value="1"/>
</dbReference>
<reference evidence="9 10" key="1">
    <citation type="journal article" date="2021" name="ISME Commun">
        <title>Automated analysis of genomic sequences facilitates high-throughput and comprehensive description of bacteria.</title>
        <authorList>
            <person name="Hitch T.C.A."/>
        </authorList>
    </citation>
    <scope>NUCLEOTIDE SEQUENCE [LARGE SCALE GENOMIC DNA]</scope>
    <source>
        <strain evidence="9 10">Sanger_29</strain>
    </source>
</reference>
<proteinExistence type="inferred from homology"/>
<dbReference type="Gene3D" id="3.10.310.30">
    <property type="match status" value="1"/>
</dbReference>
<keyword evidence="3" id="KW-0540">Nuclease</keyword>
<dbReference type="InterPro" id="IPR004610">
    <property type="entry name" value="RecJ"/>
</dbReference>
<evidence type="ECO:0000256" key="2">
    <source>
        <dbReference type="ARBA" id="ARBA00019841"/>
    </source>
</evidence>
<dbReference type="InterPro" id="IPR041122">
    <property type="entry name" value="RecJ_OB"/>
</dbReference>
<dbReference type="SUPFAM" id="SSF64182">
    <property type="entry name" value="DHH phosphoesterases"/>
    <property type="match status" value="1"/>
</dbReference>
<name>A0ABT2SHT7_9FIRM</name>
<evidence type="ECO:0000256" key="4">
    <source>
        <dbReference type="ARBA" id="ARBA00022801"/>
    </source>
</evidence>
<dbReference type="PANTHER" id="PTHR30255:SF2">
    <property type="entry name" value="SINGLE-STRANDED-DNA-SPECIFIC EXONUCLEASE RECJ"/>
    <property type="match status" value="1"/>
</dbReference>
<evidence type="ECO:0000259" key="6">
    <source>
        <dbReference type="Pfam" id="PF01368"/>
    </source>
</evidence>
<dbReference type="Proteomes" id="UP001652338">
    <property type="component" value="Unassembled WGS sequence"/>
</dbReference>
<keyword evidence="5 9" id="KW-0269">Exonuclease</keyword>
<dbReference type="InterPro" id="IPR038763">
    <property type="entry name" value="DHH_sf"/>
</dbReference>
<organism evidence="9 10">
    <name type="scientific">Muricoprocola aceti</name>
    <dbReference type="NCBI Taxonomy" id="2981772"/>
    <lineage>
        <taxon>Bacteria</taxon>
        <taxon>Bacillati</taxon>
        <taxon>Bacillota</taxon>
        <taxon>Clostridia</taxon>
        <taxon>Lachnospirales</taxon>
        <taxon>Lachnospiraceae</taxon>
        <taxon>Muricoprocola</taxon>
    </lineage>
</organism>
<dbReference type="InterPro" id="IPR051673">
    <property type="entry name" value="SSDNA_exonuclease_RecJ"/>
</dbReference>
<dbReference type="PANTHER" id="PTHR30255">
    <property type="entry name" value="SINGLE-STRANDED-DNA-SPECIFIC EXONUCLEASE RECJ"/>
    <property type="match status" value="1"/>
</dbReference>
<dbReference type="Pfam" id="PF02272">
    <property type="entry name" value="DHHA1"/>
    <property type="match status" value="1"/>
</dbReference>
<evidence type="ECO:0000256" key="5">
    <source>
        <dbReference type="ARBA" id="ARBA00022839"/>
    </source>
</evidence>
<dbReference type="Gene3D" id="3.90.1640.30">
    <property type="match status" value="1"/>
</dbReference>
<comment type="caution">
    <text evidence="9">The sequence shown here is derived from an EMBL/GenBank/DDBJ whole genome shotgun (WGS) entry which is preliminary data.</text>
</comment>
<evidence type="ECO:0000313" key="9">
    <source>
        <dbReference type="EMBL" id="MCU6724049.1"/>
    </source>
</evidence>
<evidence type="ECO:0000256" key="3">
    <source>
        <dbReference type="ARBA" id="ARBA00022722"/>
    </source>
</evidence>